<comment type="caution">
    <text evidence="1">The sequence shown here is derived from an EMBL/GenBank/DDBJ whole genome shotgun (WGS) entry which is preliminary data.</text>
</comment>
<dbReference type="AlphaFoldDB" id="A0AA88AID1"/>
<evidence type="ECO:0000313" key="2">
    <source>
        <dbReference type="Proteomes" id="UP001187192"/>
    </source>
</evidence>
<gene>
    <name evidence="1" type="ORF">TIFTF001_024669</name>
</gene>
<keyword evidence="2" id="KW-1185">Reference proteome</keyword>
<reference evidence="1" key="1">
    <citation type="submission" date="2023-07" db="EMBL/GenBank/DDBJ databases">
        <title>draft genome sequence of fig (Ficus carica).</title>
        <authorList>
            <person name="Takahashi T."/>
            <person name="Nishimura K."/>
        </authorList>
    </citation>
    <scope>NUCLEOTIDE SEQUENCE</scope>
</reference>
<proteinExistence type="predicted"/>
<organism evidence="1 2">
    <name type="scientific">Ficus carica</name>
    <name type="common">Common fig</name>
    <dbReference type="NCBI Taxonomy" id="3494"/>
    <lineage>
        <taxon>Eukaryota</taxon>
        <taxon>Viridiplantae</taxon>
        <taxon>Streptophyta</taxon>
        <taxon>Embryophyta</taxon>
        <taxon>Tracheophyta</taxon>
        <taxon>Spermatophyta</taxon>
        <taxon>Magnoliopsida</taxon>
        <taxon>eudicotyledons</taxon>
        <taxon>Gunneridae</taxon>
        <taxon>Pentapetalae</taxon>
        <taxon>rosids</taxon>
        <taxon>fabids</taxon>
        <taxon>Rosales</taxon>
        <taxon>Moraceae</taxon>
        <taxon>Ficeae</taxon>
        <taxon>Ficus</taxon>
    </lineage>
</organism>
<name>A0AA88AID1_FICCA</name>
<evidence type="ECO:0000313" key="1">
    <source>
        <dbReference type="EMBL" id="GMN55548.1"/>
    </source>
</evidence>
<protein>
    <submittedName>
        <fullName evidence="1">Uncharacterized protein</fullName>
    </submittedName>
</protein>
<dbReference type="EMBL" id="BTGU01000058">
    <property type="protein sequence ID" value="GMN55548.1"/>
    <property type="molecule type" value="Genomic_DNA"/>
</dbReference>
<accession>A0AA88AID1</accession>
<sequence length="83" mass="9063">MLAGAMALGVCSCGSQVENERIPSWGLYYGNADTGYTLLDDQGQPNKVRTLARTHPLQILTPTLAMILDDEGIINLGWTIERN</sequence>
<dbReference type="Proteomes" id="UP001187192">
    <property type="component" value="Unassembled WGS sequence"/>
</dbReference>